<dbReference type="Pfam" id="PF04006">
    <property type="entry name" value="Mpp10"/>
    <property type="match status" value="1"/>
</dbReference>
<feature type="compositionally biased region" description="Acidic residues" evidence="7">
    <location>
        <begin position="183"/>
        <end position="201"/>
    </location>
</feature>
<evidence type="ECO:0000256" key="6">
    <source>
        <dbReference type="ARBA" id="ARBA00029455"/>
    </source>
</evidence>
<feature type="compositionally biased region" description="Acidic residues" evidence="7">
    <location>
        <begin position="216"/>
        <end position="304"/>
    </location>
</feature>
<dbReference type="PANTHER" id="PTHR17039:SF0">
    <property type="entry name" value="U3 SMALL NUCLEOLAR RIBONUCLEOPROTEIN PROTEIN MPP10"/>
    <property type="match status" value="1"/>
</dbReference>
<keyword evidence="4" id="KW-0539">Nucleus</keyword>
<dbReference type="GO" id="GO:0005732">
    <property type="term" value="C:sno(s)RNA-containing ribonucleoprotein complex"/>
    <property type="evidence" value="ECO:0007669"/>
    <property type="project" value="InterPro"/>
</dbReference>
<evidence type="ECO:0000256" key="4">
    <source>
        <dbReference type="ARBA" id="ARBA00023242"/>
    </source>
</evidence>
<comment type="subcellular location">
    <subcellularLocation>
        <location evidence="1">Nucleus</location>
        <location evidence="1">Nucleolus</location>
    </subcellularLocation>
</comment>
<dbReference type="PANTHER" id="PTHR17039">
    <property type="entry name" value="U3 SMALL NUCLEOLAR RIBONUCLEOPROTEIN PROTEIN MPP10"/>
    <property type="match status" value="1"/>
</dbReference>
<feature type="region of interest" description="Disordered" evidence="7">
    <location>
        <begin position="695"/>
        <end position="788"/>
    </location>
</feature>
<protein>
    <submittedName>
        <fullName evidence="8">Uncharacterized protein</fullName>
    </submittedName>
</protein>
<feature type="compositionally biased region" description="Polar residues" evidence="7">
    <location>
        <begin position="776"/>
        <end position="788"/>
    </location>
</feature>
<dbReference type="InterPro" id="IPR012173">
    <property type="entry name" value="Mpp10"/>
</dbReference>
<feature type="compositionally biased region" description="Basic and acidic residues" evidence="7">
    <location>
        <begin position="417"/>
        <end position="434"/>
    </location>
</feature>
<evidence type="ECO:0000256" key="2">
    <source>
        <dbReference type="ARBA" id="ARBA00022517"/>
    </source>
</evidence>
<reference evidence="8" key="1">
    <citation type="submission" date="2020-04" db="EMBL/GenBank/DDBJ databases">
        <title>Analysis of mating type loci in Filobasidium floriforme.</title>
        <authorList>
            <person name="Nowrousian M."/>
        </authorList>
    </citation>
    <scope>NUCLEOTIDE SEQUENCE</scope>
    <source>
        <strain evidence="8">CBS 6242</strain>
    </source>
</reference>
<name>A0A8K0NN10_9TREE</name>
<feature type="region of interest" description="Disordered" evidence="7">
    <location>
        <begin position="165"/>
        <end position="459"/>
    </location>
</feature>
<dbReference type="GO" id="GO:0006364">
    <property type="term" value="P:rRNA processing"/>
    <property type="evidence" value="ECO:0007669"/>
    <property type="project" value="UniProtKB-KW"/>
</dbReference>
<evidence type="ECO:0000313" key="8">
    <source>
        <dbReference type="EMBL" id="KAG7532265.1"/>
    </source>
</evidence>
<feature type="region of interest" description="Disordered" evidence="7">
    <location>
        <begin position="464"/>
        <end position="483"/>
    </location>
</feature>
<feature type="region of interest" description="Disordered" evidence="7">
    <location>
        <begin position="92"/>
        <end position="124"/>
    </location>
</feature>
<sequence length="788" mass="87348">MSPPSPSVSSSSSSSAAGPPTPSPEPPSALITSLAQFARQLSEKEHLLATTTGDDELAKQALEVTKSIFDTGLSLEAPSQSHIQTLITQLLDPASLPSTSPATRPTTRQSSSRRRSGPSAAQLYPLTPLGELYTQGLDEEGVWRQMEMKGDKIGGVLKVLEIVPAGRPGAEEDEDEKAVVEKNDEEEAEEGDEEELTEEEMAQWQALLAEKPEMFSEWDSDDEEGQEGEEEDDDDDEETDDDDDEDDEDEDENDDMEDDEMDVDLDEDDEEDELEEDEHEDELMNDLEDGLEDDEEEDEDDETDLGPSRSKPNHPTLDDQFFSIDAFNRFTEEAEATSTSSGSLGGKKNKGKKAQGGKRKGLLGEEDDEEDDDDDDEEDDLGLDSEVGDLFGGDILAEAGDDGDNMMYSDFFPPPREWTREKPVKGKGKATGDKPKKKSKPAVEAEVESEADGRDTMSRVRTDLFADDDEEEEDVPTARLSTHEKRLRALQEQISTLEQENVGKKDWTLLGEAKSKDRPQNSLLEEDLEFEQMGKVVPIVTEDKVVNMEEMIKRRILDDNFDDVVRRRELDDKAFIPSRYFELDNAESSKSLAQIYEDDYKNAAGGNKVEDARDAKLNKDHEEIDLLWGEICYKLDALSNLNFTPKQPKAAITTLSNVATTSMENALPTTQSTSTMLAPEEMFAPASKNDLVARSELDPSQKKRMRQKDRKTRMRQRQALDSAVDKFAGKSGGGGKARGGVKSQKDRALKELVKTGKGVTVVGKDSVKKPRGNGQPRESVSQSSTLKL</sequence>
<dbReference type="EMBL" id="JABELV010000069">
    <property type="protein sequence ID" value="KAG7532265.1"/>
    <property type="molecule type" value="Genomic_DNA"/>
</dbReference>
<gene>
    <name evidence="8" type="ORF">FFLO_03660</name>
</gene>
<feature type="compositionally biased region" description="Low complexity" evidence="7">
    <location>
        <begin position="93"/>
        <end position="110"/>
    </location>
</feature>
<evidence type="ECO:0000256" key="7">
    <source>
        <dbReference type="SAM" id="MobiDB-lite"/>
    </source>
</evidence>
<feature type="compositionally biased region" description="Basic residues" evidence="7">
    <location>
        <begin position="347"/>
        <end position="361"/>
    </location>
</feature>
<evidence type="ECO:0000256" key="3">
    <source>
        <dbReference type="ARBA" id="ARBA00022552"/>
    </source>
</evidence>
<feature type="compositionally biased region" description="Acidic residues" evidence="7">
    <location>
        <begin position="364"/>
        <end position="387"/>
    </location>
</feature>
<comment type="caution">
    <text evidence="8">The sequence shown here is derived from an EMBL/GenBank/DDBJ whole genome shotgun (WGS) entry which is preliminary data.</text>
</comment>
<evidence type="ECO:0000256" key="5">
    <source>
        <dbReference type="ARBA" id="ARBA00023274"/>
    </source>
</evidence>
<feature type="compositionally biased region" description="Basic residues" evidence="7">
    <location>
        <begin position="702"/>
        <end position="716"/>
    </location>
</feature>
<keyword evidence="9" id="KW-1185">Reference proteome</keyword>
<proteinExistence type="inferred from homology"/>
<dbReference type="Proteomes" id="UP000812966">
    <property type="component" value="Unassembled WGS sequence"/>
</dbReference>
<keyword evidence="2" id="KW-0690">Ribosome biogenesis</keyword>
<dbReference type="AlphaFoldDB" id="A0A8K0NN10"/>
<feature type="compositionally biased region" description="Low complexity" evidence="7">
    <location>
        <begin position="7"/>
        <end position="18"/>
    </location>
</feature>
<feature type="compositionally biased region" description="Acidic residues" evidence="7">
    <location>
        <begin position="465"/>
        <end position="475"/>
    </location>
</feature>
<organism evidence="8 9">
    <name type="scientific">Filobasidium floriforme</name>
    <dbReference type="NCBI Taxonomy" id="5210"/>
    <lineage>
        <taxon>Eukaryota</taxon>
        <taxon>Fungi</taxon>
        <taxon>Dikarya</taxon>
        <taxon>Basidiomycota</taxon>
        <taxon>Agaricomycotina</taxon>
        <taxon>Tremellomycetes</taxon>
        <taxon>Filobasidiales</taxon>
        <taxon>Filobasidiaceae</taxon>
        <taxon>Filobasidium</taxon>
    </lineage>
</organism>
<comment type="similarity">
    <text evidence="6">Belongs to the MPP10 family.</text>
</comment>
<accession>A0A8K0NN10</accession>
<feature type="region of interest" description="Disordered" evidence="7">
    <location>
        <begin position="1"/>
        <end position="29"/>
    </location>
</feature>
<dbReference type="GO" id="GO:0034457">
    <property type="term" value="C:Mpp10 complex"/>
    <property type="evidence" value="ECO:0007669"/>
    <property type="project" value="InterPro"/>
</dbReference>
<keyword evidence="3" id="KW-0698">rRNA processing</keyword>
<keyword evidence="5" id="KW-0687">Ribonucleoprotein</keyword>
<feature type="compositionally biased region" description="Basic and acidic residues" evidence="7">
    <location>
        <begin position="743"/>
        <end position="754"/>
    </location>
</feature>
<evidence type="ECO:0000256" key="1">
    <source>
        <dbReference type="ARBA" id="ARBA00004604"/>
    </source>
</evidence>
<evidence type="ECO:0000313" key="9">
    <source>
        <dbReference type="Proteomes" id="UP000812966"/>
    </source>
</evidence>
<dbReference type="GO" id="GO:0032040">
    <property type="term" value="C:small-subunit processome"/>
    <property type="evidence" value="ECO:0007669"/>
    <property type="project" value="TreeGrafter"/>
</dbReference>
<feature type="compositionally biased region" description="Low complexity" evidence="7">
    <location>
        <begin position="755"/>
        <end position="764"/>
    </location>
</feature>